<dbReference type="GO" id="GO:0005634">
    <property type="term" value="C:nucleus"/>
    <property type="evidence" value="ECO:0007669"/>
    <property type="project" value="UniProtKB-SubCell"/>
</dbReference>
<proteinExistence type="inferred from homology"/>
<dbReference type="CDD" id="cd16550">
    <property type="entry name" value="RING-HC_RNF168"/>
    <property type="match status" value="1"/>
</dbReference>
<evidence type="ECO:0000256" key="8">
    <source>
        <dbReference type="ARBA" id="ARBA00022853"/>
    </source>
</evidence>
<comment type="pathway">
    <text evidence="11">Protein modification; protein ubiquitination.</text>
</comment>
<dbReference type="SMART" id="SM00184">
    <property type="entry name" value="RING"/>
    <property type="match status" value="1"/>
</dbReference>
<evidence type="ECO:0000256" key="9">
    <source>
        <dbReference type="ARBA" id="ARBA00023204"/>
    </source>
</evidence>
<comment type="PTM">
    <text evidence="11">Sumoylated with SUMO1 by PIAS4 in response to double-strand breaks (DSBs).</text>
</comment>
<feature type="short sequence motif" description="MIU motif 1" evidence="11">
    <location>
        <begin position="238"/>
        <end position="261"/>
    </location>
</feature>
<dbReference type="GO" id="GO:0061630">
    <property type="term" value="F:ubiquitin protein ligase activity"/>
    <property type="evidence" value="ECO:0007669"/>
    <property type="project" value="UniProtKB-EC"/>
</dbReference>
<comment type="catalytic activity">
    <reaction evidence="1 11">
        <text>S-ubiquitinyl-[E2 ubiquitin-conjugating enzyme]-L-cysteine + [acceptor protein]-L-lysine = [E2 ubiquitin-conjugating enzyme]-L-cysteine + N(6)-ubiquitinyl-[acceptor protein]-L-lysine.</text>
        <dbReference type="EC" id="2.3.2.27"/>
    </reaction>
</comment>
<dbReference type="UniPathway" id="UPA00143"/>
<dbReference type="PANTHER" id="PTHR23328">
    <property type="entry name" value="RING-TYPE DOMAIN-CONTAINING PROTEIN"/>
    <property type="match status" value="1"/>
</dbReference>
<feature type="short sequence motif" description="MIU motif 2" evidence="11">
    <location>
        <begin position="509"/>
        <end position="532"/>
    </location>
</feature>
<dbReference type="InterPro" id="IPR034725">
    <property type="entry name" value="RNF168"/>
</dbReference>
<dbReference type="AlphaFoldDB" id="A0A8D1KUR5"/>
<dbReference type="Pfam" id="PF00097">
    <property type="entry name" value="zf-C3HC4"/>
    <property type="match status" value="1"/>
</dbReference>
<dbReference type="EC" id="2.3.2.27" evidence="11"/>
<sequence length="641" mass="73370">MEEREGRAQSARKGSRAAPDNGKTEVLLLRSSSSGRKKRSSSSGGCVAARLCGLRLGFRELREHPHLHIKMAVPKDAIPSLSECQCQICVEILFEPVTLPCNHTLCKPCFQSTVEKANLCCPFCRRRVSSWTRHRTRTNSLVNMELWKIIQKHYPKECKLRASGQESEEIVDDHQPVRLLSKPGELRREYEEEISKVEAERRANEEEENKASEEYIQRLLAEEEEEEKRQAENRQREMEEQLKSDEELARKLSLQINNFCGGSVLALPLNSKKSDPVTTKSQKKNKNKPTNTGDIEKYLSPKSQLGSASQSEVVQEDRKNSVSKETDSSGMKSPTWQDTDIEEDMPTLSPQICPEVQEQGVKPSMESPMPQLYASGREWCLEGQMETKASNHEKELCVINHEGPKARVPDSEEAAVKTCGKTESGFTVSDTTPIIRNNTPEIENEESNLLINKDIFKRKNQESLFEAVRDPCSSAKRRKMFPTASSDEEETEISFTQKLIDLEHLLFERHKQEEQDRLLALQLQKEVDQEHMRPNRQRGSPDGYQLRATSSPPDRLLNGQRRSSKDRNLKRQTDLEHPEPQRGSKNENWQTSFKIQWKHSVNGRNIPNSIRDNCSVPKTAQSLQPSKSQKSIFQMFQRYTK</sequence>
<comment type="caution">
    <text evidence="11">Lacks conserved residue(s) required for the propagation of feature annotation.</text>
</comment>
<evidence type="ECO:0000259" key="13">
    <source>
        <dbReference type="PROSITE" id="PS50089"/>
    </source>
</evidence>
<dbReference type="CDD" id="cd21952">
    <property type="entry name" value="MIU2_RNF168"/>
    <property type="match status" value="1"/>
</dbReference>
<name>A0A8D1KUR5_PIG</name>
<feature type="compositionally biased region" description="Basic and acidic residues" evidence="12">
    <location>
        <begin position="227"/>
        <end position="242"/>
    </location>
</feature>
<comment type="subcellular location">
    <subcellularLocation>
        <location evidence="11">Nucleus</location>
    </subcellularLocation>
    <text evidence="11">Localizes to double-strand breaks (DSBs) sites of DNA damage.</text>
</comment>
<comment type="PTM">
    <text evidence="11">Ubiquitinated.</text>
</comment>
<evidence type="ECO:0000313" key="15">
    <source>
        <dbReference type="Proteomes" id="UP000694728"/>
    </source>
</evidence>
<evidence type="ECO:0000313" key="14">
    <source>
        <dbReference type="Ensembl" id="ENSSSCP00045013108.1"/>
    </source>
</evidence>
<dbReference type="GO" id="GO:0006302">
    <property type="term" value="P:double-strand break repair"/>
    <property type="evidence" value="ECO:0007669"/>
    <property type="project" value="UniProtKB-UniRule"/>
</dbReference>
<evidence type="ECO:0000256" key="11">
    <source>
        <dbReference type="HAMAP-Rule" id="MF_03066"/>
    </source>
</evidence>
<evidence type="ECO:0000256" key="6">
    <source>
        <dbReference type="ARBA" id="ARBA00022786"/>
    </source>
</evidence>
<dbReference type="GO" id="GO:0043130">
    <property type="term" value="F:ubiquitin binding"/>
    <property type="evidence" value="ECO:0007669"/>
    <property type="project" value="UniProtKB-UniRule"/>
</dbReference>
<evidence type="ECO:0000256" key="2">
    <source>
        <dbReference type="ARBA" id="ARBA00022679"/>
    </source>
</evidence>
<dbReference type="GO" id="GO:0000151">
    <property type="term" value="C:ubiquitin ligase complex"/>
    <property type="evidence" value="ECO:0007669"/>
    <property type="project" value="UniProtKB-UniRule"/>
</dbReference>
<dbReference type="FunFam" id="3.30.40.10:FF:000466">
    <property type="entry name" value="E3 ubiquitin-protein ligase RNF168"/>
    <property type="match status" value="1"/>
</dbReference>
<feature type="region of interest" description="Disordered" evidence="12">
    <location>
        <begin position="266"/>
        <end position="346"/>
    </location>
</feature>
<feature type="region of interest" description="Disordered" evidence="12">
    <location>
        <begin position="526"/>
        <end position="589"/>
    </location>
</feature>
<keyword evidence="9 11" id="KW-0234">DNA repair</keyword>
<dbReference type="CDD" id="cd22265">
    <property type="entry name" value="UDM1_RNF168"/>
    <property type="match status" value="1"/>
</dbReference>
<evidence type="ECO:0000256" key="12">
    <source>
        <dbReference type="SAM" id="MobiDB-lite"/>
    </source>
</evidence>
<accession>A0A8D1KUR5</accession>
<keyword evidence="4 11" id="KW-0227">DNA damage</keyword>
<keyword evidence="3 11" id="KW-0479">Metal-binding</keyword>
<evidence type="ECO:0000256" key="4">
    <source>
        <dbReference type="ARBA" id="ARBA00022763"/>
    </source>
</evidence>
<feature type="compositionally biased region" description="Polar residues" evidence="12">
    <location>
        <begin position="301"/>
        <end position="313"/>
    </location>
</feature>
<evidence type="ECO:0000256" key="1">
    <source>
        <dbReference type="ARBA" id="ARBA00000900"/>
    </source>
</evidence>
<dbReference type="GO" id="GO:0045739">
    <property type="term" value="P:positive regulation of DNA repair"/>
    <property type="evidence" value="ECO:0007669"/>
    <property type="project" value="UniProtKB-UniRule"/>
</dbReference>
<dbReference type="HAMAP" id="MF_03066">
    <property type="entry name" value="RNF168"/>
    <property type="match status" value="1"/>
</dbReference>
<dbReference type="InterPro" id="IPR001841">
    <property type="entry name" value="Znf_RING"/>
</dbReference>
<feature type="compositionally biased region" description="Polar residues" evidence="12">
    <location>
        <begin position="328"/>
        <end position="338"/>
    </location>
</feature>
<dbReference type="GO" id="GO:0003682">
    <property type="term" value="F:chromatin binding"/>
    <property type="evidence" value="ECO:0007669"/>
    <property type="project" value="UniProtKB-UniRule"/>
</dbReference>
<comment type="caution">
    <text evidence="11">According to a well-established model, RNF168 cannot initiate H2A 'Lys-63'-linked ubiquitination and is recruited following RNF8-dependent histone ubiquitination to amplify H2A 'Lys-63'-linked ubiquitination. However, other data suggest that RNF168 is the priming ubiquitin ligase by mediating monoubiquitination of 'Lys-13' and 'Lys-15' of nucleosomal histone H2A (H2AK13Ub and H2AK15Ub respectively). These data suggest that RNF168 might be recruited to DSBs sites in a RNF8-dependent manner by binding to non-histone proteins ubiquitinated via 'Lys-63'-linked and initiates monoubiquitination of H2A, which is then amplified by RNF8. Additional evidences are however required to confirm these data.</text>
</comment>
<feature type="region of interest" description="Disordered" evidence="12">
    <location>
        <begin position="1"/>
        <end position="44"/>
    </location>
</feature>
<dbReference type="InterPro" id="IPR051657">
    <property type="entry name" value="RNF168/RNF169_E3_ubiq-ligase"/>
</dbReference>
<keyword evidence="7 11" id="KW-0862">Zinc</keyword>
<comment type="similarity">
    <text evidence="11">Belongs to the RNF168 family.</text>
</comment>
<feature type="short sequence motif" description="LR motif 1" evidence="11">
    <location>
        <begin position="180"/>
        <end position="198"/>
    </location>
</feature>
<dbReference type="Ensembl" id="ENSSSCT00045019099.1">
    <property type="protein sequence ID" value="ENSSSCP00045013108.1"/>
    <property type="gene ID" value="ENSSSCG00045011248.1"/>
</dbReference>
<feature type="compositionally biased region" description="Basic and acidic residues" evidence="12">
    <location>
        <begin position="315"/>
        <end position="327"/>
    </location>
</feature>
<evidence type="ECO:0000256" key="10">
    <source>
        <dbReference type="ARBA" id="ARBA00023242"/>
    </source>
</evidence>
<evidence type="ECO:0000256" key="5">
    <source>
        <dbReference type="ARBA" id="ARBA00022771"/>
    </source>
</evidence>
<keyword evidence="2 11" id="KW-0808">Transferase</keyword>
<comment type="domain">
    <text evidence="11">The MIU motif (motif interacting with ubiquitin) mediates the interaction with both 'Lys-48'- and 'Lys-63'-linked ubiquitin chains. The UMI motif mediates interaction with ubiquitin with a preference for 'Lys-63'-linked ubiquitin. The specificity for different types of ubiquitin is mediated by juxtaposition of ubiquitin-binding motifs (MIU and UMI motifs) with LR motifs (LRMs).</text>
</comment>
<dbReference type="PROSITE" id="PS50089">
    <property type="entry name" value="ZF_RING_2"/>
    <property type="match status" value="1"/>
</dbReference>
<gene>
    <name evidence="11" type="primary">RNF168</name>
</gene>
<evidence type="ECO:0000256" key="3">
    <source>
        <dbReference type="ARBA" id="ARBA00022723"/>
    </source>
</evidence>
<comment type="subunit">
    <text evidence="11">Monomer. Interacts with UBE2N/UBC13.</text>
</comment>
<dbReference type="GO" id="GO:0006325">
    <property type="term" value="P:chromatin organization"/>
    <property type="evidence" value="ECO:0007669"/>
    <property type="project" value="UniProtKB-KW"/>
</dbReference>
<dbReference type="Gene3D" id="3.30.40.10">
    <property type="entry name" value="Zinc/RING finger domain, C3HC4 (zinc finger)"/>
    <property type="match status" value="1"/>
</dbReference>
<reference evidence="14" key="1">
    <citation type="submission" date="2025-08" db="UniProtKB">
        <authorList>
            <consortium name="Ensembl"/>
        </authorList>
    </citation>
    <scope>IDENTIFICATION</scope>
</reference>
<feature type="domain" description="RING-type" evidence="13">
    <location>
        <begin position="86"/>
        <end position="125"/>
    </location>
</feature>
<dbReference type="GO" id="GO:0008270">
    <property type="term" value="F:zinc ion binding"/>
    <property type="evidence" value="ECO:0007669"/>
    <property type="project" value="UniProtKB-KW"/>
</dbReference>
<evidence type="ECO:0000256" key="7">
    <source>
        <dbReference type="ARBA" id="ARBA00022833"/>
    </source>
</evidence>
<dbReference type="PANTHER" id="PTHR23328:SF1">
    <property type="entry name" value="E3 UBIQUITIN-PROTEIN LIGASE RNF168"/>
    <property type="match status" value="1"/>
</dbReference>
<keyword evidence="10 11" id="KW-0539">Nucleus</keyword>
<dbReference type="GO" id="GO:0016567">
    <property type="term" value="P:protein ubiquitination"/>
    <property type="evidence" value="ECO:0007669"/>
    <property type="project" value="UniProtKB-UniRule"/>
</dbReference>
<protein>
    <recommendedName>
        <fullName evidence="11">E3 ubiquitin-protein ligase RNF168</fullName>
        <ecNumber evidence="11">2.3.2.27</ecNumber>
    </recommendedName>
    <alternativeName>
        <fullName evidence="11">RING finger protein 168</fullName>
    </alternativeName>
    <alternativeName>
        <fullName evidence="11">RING-type E3 ubiquitin transferase RNF168</fullName>
    </alternativeName>
</protein>
<feature type="short sequence motif" description="UMI motif" evidence="11">
    <location>
        <begin position="213"/>
        <end position="221"/>
    </location>
</feature>
<feature type="region of interest" description="Disordered" evidence="12">
    <location>
        <begin position="221"/>
        <end position="242"/>
    </location>
</feature>
<keyword evidence="5 11" id="KW-0863">Zinc-finger</keyword>
<dbReference type="InterPro" id="IPR013083">
    <property type="entry name" value="Znf_RING/FYVE/PHD"/>
</dbReference>
<organism evidence="14 15">
    <name type="scientific">Sus scrofa</name>
    <name type="common">Pig</name>
    <dbReference type="NCBI Taxonomy" id="9823"/>
    <lineage>
        <taxon>Eukaryota</taxon>
        <taxon>Metazoa</taxon>
        <taxon>Chordata</taxon>
        <taxon>Craniata</taxon>
        <taxon>Vertebrata</taxon>
        <taxon>Euteleostomi</taxon>
        <taxon>Mammalia</taxon>
        <taxon>Eutheria</taxon>
        <taxon>Laurasiatheria</taxon>
        <taxon>Artiodactyla</taxon>
        <taxon>Suina</taxon>
        <taxon>Suidae</taxon>
        <taxon>Sus</taxon>
    </lineage>
</organism>
<dbReference type="GO" id="GO:0042393">
    <property type="term" value="F:histone binding"/>
    <property type="evidence" value="ECO:0007669"/>
    <property type="project" value="UniProtKB-UniRule"/>
</dbReference>
<keyword evidence="8 11" id="KW-0156">Chromatin regulator</keyword>
<comment type="function">
    <text evidence="11">E3 ubiquitin-protein ligase required for accumulation of repair proteins to sites of DNA damage. Acts with UBE2N/UBC13 to amplify the RNF8-dependent histone ubiquitination. Recruited to sites of DNA damage at double-strand breaks (DSBs) by binding to ubiquitinated histone H2A and H2AX and amplifies the RNF8-dependent H2A ubiquitination, promoting the formation of 'Lys-63'-linked ubiquitin conjugates. This leads to concentrate ubiquitinated histones H2A and H2AX at DNA lesions to the threshold required for recruitment of TP53BP1 and BRCA1. Also recruited at DNA interstrand cross-links (ICLs) sites and promotes accumulation of 'Lys-63'-linked ubiquitination of histones H2A and H2AX, leading to recruitment of FAAP20 and Fanconi anemia (FA) complex, followed by interstrand cross-link repair. H2A ubiquitination also mediates the ATM-dependent transcriptional silencing at regions flanking DSBs in cis, a mechanism to avoid collision between transcription and repair intermediates. Also involved in class switch recombination in immune system, via its role in regulation of DSBs repair. Following DNA damage, promotes the ubiquitination and degradation of JMJD2A/KDM4A in collaboration with RNF8, leading to unmask H4K20me2 mark and promote the recruitment of TP53BP1 at DNA damage sites. Not able to initiate 'Lys-63'-linked ubiquitination in vitro; possibly due to partial occlusion of the UBE2N/UBC13-binding region. Catalyzes monoubiquitination of 'Lys-13' and 'Lys-15' of nucleosomal histone H2A (H2AK13Ub and H2AK15Ub, respectively).</text>
</comment>
<dbReference type="SUPFAM" id="SSF57850">
    <property type="entry name" value="RING/U-box"/>
    <property type="match status" value="1"/>
</dbReference>
<dbReference type="InterPro" id="IPR018957">
    <property type="entry name" value="Znf_C3HC4_RING-type"/>
</dbReference>
<dbReference type="GO" id="GO:0010212">
    <property type="term" value="P:response to ionizing radiation"/>
    <property type="evidence" value="ECO:0007669"/>
    <property type="project" value="UniProtKB-UniRule"/>
</dbReference>
<keyword evidence="11" id="KW-0832">Ubl conjugation</keyword>
<keyword evidence="6 11" id="KW-0833">Ubl conjugation pathway</keyword>
<dbReference type="Proteomes" id="UP000694728">
    <property type="component" value="Unplaced"/>
</dbReference>
<feature type="compositionally biased region" description="Basic and acidic residues" evidence="12">
    <location>
        <begin position="563"/>
        <end position="585"/>
    </location>
</feature>